<sequence length="213" mass="23453">MVSNNVAIGKNQGLRALSWSTNLKVPSLPASAPLVSDLSMAMYVPLAPHNSSLSPAGPQQGQALCITNLGMSSILGEWCQSYNTTPLEVFSNPDNLYIPNPDHPVFLNWRLTMYAHMSATSCALLQLLVATMEPTGALTHPHWLASHPDPKDLCMSSVDIQQRVKEIRFGATLSPHRRAGDSWREAWYKLPKKGDVFKLGFLHHFNSDPHSLA</sequence>
<name>A0AAD6ZNS3_9AGAR</name>
<gene>
    <name evidence="1" type="ORF">DFH08DRAFT_967039</name>
</gene>
<reference evidence="1" key="1">
    <citation type="submission" date="2023-03" db="EMBL/GenBank/DDBJ databases">
        <title>Massive genome expansion in bonnet fungi (Mycena s.s.) driven by repeated elements and novel gene families across ecological guilds.</title>
        <authorList>
            <consortium name="Lawrence Berkeley National Laboratory"/>
            <person name="Harder C.B."/>
            <person name="Miyauchi S."/>
            <person name="Viragh M."/>
            <person name="Kuo A."/>
            <person name="Thoen E."/>
            <person name="Andreopoulos B."/>
            <person name="Lu D."/>
            <person name="Skrede I."/>
            <person name="Drula E."/>
            <person name="Henrissat B."/>
            <person name="Morin E."/>
            <person name="Kohler A."/>
            <person name="Barry K."/>
            <person name="LaButti K."/>
            <person name="Morin E."/>
            <person name="Salamov A."/>
            <person name="Lipzen A."/>
            <person name="Mereny Z."/>
            <person name="Hegedus B."/>
            <person name="Baldrian P."/>
            <person name="Stursova M."/>
            <person name="Weitz H."/>
            <person name="Taylor A."/>
            <person name="Grigoriev I.V."/>
            <person name="Nagy L.G."/>
            <person name="Martin F."/>
            <person name="Kauserud H."/>
        </authorList>
    </citation>
    <scope>NUCLEOTIDE SEQUENCE</scope>
    <source>
        <strain evidence="1">CBHHK002</strain>
    </source>
</reference>
<protein>
    <submittedName>
        <fullName evidence="1">Uncharacterized protein</fullName>
    </submittedName>
</protein>
<accession>A0AAD6ZNS3</accession>
<dbReference type="AlphaFoldDB" id="A0AAD6ZNS3"/>
<evidence type="ECO:0000313" key="2">
    <source>
        <dbReference type="Proteomes" id="UP001218218"/>
    </source>
</evidence>
<proteinExistence type="predicted"/>
<organism evidence="1 2">
    <name type="scientific">Mycena albidolilacea</name>
    <dbReference type="NCBI Taxonomy" id="1033008"/>
    <lineage>
        <taxon>Eukaryota</taxon>
        <taxon>Fungi</taxon>
        <taxon>Dikarya</taxon>
        <taxon>Basidiomycota</taxon>
        <taxon>Agaricomycotina</taxon>
        <taxon>Agaricomycetes</taxon>
        <taxon>Agaricomycetidae</taxon>
        <taxon>Agaricales</taxon>
        <taxon>Marasmiineae</taxon>
        <taxon>Mycenaceae</taxon>
        <taxon>Mycena</taxon>
    </lineage>
</organism>
<dbReference type="EMBL" id="JARIHO010000037">
    <property type="protein sequence ID" value="KAJ7330504.1"/>
    <property type="molecule type" value="Genomic_DNA"/>
</dbReference>
<comment type="caution">
    <text evidence="1">The sequence shown here is derived from an EMBL/GenBank/DDBJ whole genome shotgun (WGS) entry which is preliminary data.</text>
</comment>
<dbReference type="Proteomes" id="UP001218218">
    <property type="component" value="Unassembled WGS sequence"/>
</dbReference>
<keyword evidence="2" id="KW-1185">Reference proteome</keyword>
<evidence type="ECO:0000313" key="1">
    <source>
        <dbReference type="EMBL" id="KAJ7330504.1"/>
    </source>
</evidence>